<proteinExistence type="predicted"/>
<dbReference type="AlphaFoldDB" id="A0A226BUY8"/>
<keyword evidence="1" id="KW-0812">Transmembrane</keyword>
<protein>
    <submittedName>
        <fullName evidence="2">Uncharacterized protein</fullName>
    </submittedName>
</protein>
<dbReference type="RefSeq" id="WP_089024605.1">
    <property type="nucleotide sequence ID" value="NZ_NIQC01000050.1"/>
</dbReference>
<evidence type="ECO:0000313" key="3">
    <source>
        <dbReference type="Proteomes" id="UP000214588"/>
    </source>
</evidence>
<name>A0A226BUY8_9FIRM</name>
<feature type="transmembrane region" description="Helical" evidence="1">
    <location>
        <begin position="13"/>
        <end position="34"/>
    </location>
</feature>
<feature type="transmembrane region" description="Helical" evidence="1">
    <location>
        <begin position="277"/>
        <end position="298"/>
    </location>
</feature>
<feature type="transmembrane region" description="Helical" evidence="1">
    <location>
        <begin position="116"/>
        <end position="134"/>
    </location>
</feature>
<keyword evidence="3" id="KW-1185">Reference proteome</keyword>
<gene>
    <name evidence="2" type="ORF">CDO51_12750</name>
</gene>
<organism evidence="2 3">
    <name type="scientific">Natranaerobius trueperi</name>
    <dbReference type="NCBI Taxonomy" id="759412"/>
    <lineage>
        <taxon>Bacteria</taxon>
        <taxon>Bacillati</taxon>
        <taxon>Bacillota</taxon>
        <taxon>Clostridia</taxon>
        <taxon>Natranaerobiales</taxon>
        <taxon>Natranaerobiaceae</taxon>
        <taxon>Natranaerobius</taxon>
    </lineage>
</organism>
<keyword evidence="1" id="KW-0472">Membrane</keyword>
<feature type="transmembrane region" description="Helical" evidence="1">
    <location>
        <begin position="74"/>
        <end position="95"/>
    </location>
</feature>
<evidence type="ECO:0000313" key="2">
    <source>
        <dbReference type="EMBL" id="OWZ82691.1"/>
    </source>
</evidence>
<feature type="transmembrane region" description="Helical" evidence="1">
    <location>
        <begin position="210"/>
        <end position="230"/>
    </location>
</feature>
<feature type="transmembrane region" description="Helical" evidence="1">
    <location>
        <begin position="251"/>
        <end position="271"/>
    </location>
</feature>
<feature type="transmembrane region" description="Helical" evidence="1">
    <location>
        <begin position="140"/>
        <end position="160"/>
    </location>
</feature>
<keyword evidence="1" id="KW-1133">Transmembrane helix</keyword>
<comment type="caution">
    <text evidence="2">The sequence shown here is derived from an EMBL/GenBank/DDBJ whole genome shotgun (WGS) entry which is preliminary data.</text>
</comment>
<dbReference type="Proteomes" id="UP000214588">
    <property type="component" value="Unassembled WGS sequence"/>
</dbReference>
<sequence>MEWFFILNLLKEINYIGLYLAILAGTFNSIILVLTSNIYQKKSKKYLLIDLIKSSFMLSMIKILIILMPINNDIIYGGFFGTIFYNFIFGLNQLIKYKTKSLKIYKINNKKLNRRFYFLNISMITLVFLVEYIIFFDLFLLGNVVGILGVFYATIIFDLTERLKKININNMINIFLILIITAIIIFVSTLTSSIINFISPIDRMIMNFDLYGVFWGLIVYTFVFEIPKIIKNHHGLKVNCFFNSENQTSKDFIGHIINSLIFASIYIIKFILFTNHFYLFTSLTLFTISLIFLIKGIMNNQQA</sequence>
<feature type="transmembrane region" description="Helical" evidence="1">
    <location>
        <begin position="46"/>
        <end position="68"/>
    </location>
</feature>
<evidence type="ECO:0000256" key="1">
    <source>
        <dbReference type="SAM" id="Phobius"/>
    </source>
</evidence>
<accession>A0A226BUY8</accession>
<dbReference type="EMBL" id="NIQC01000050">
    <property type="protein sequence ID" value="OWZ82691.1"/>
    <property type="molecule type" value="Genomic_DNA"/>
</dbReference>
<reference evidence="2 3" key="1">
    <citation type="submission" date="2017-06" db="EMBL/GenBank/DDBJ databases">
        <title>Draft Genome Sequence of Natranaerobius trueperi halophilic, alkalithermophilic bacteria from soda lakes.</title>
        <authorList>
            <person name="Zhao B."/>
        </authorList>
    </citation>
    <scope>NUCLEOTIDE SEQUENCE [LARGE SCALE GENOMIC DNA]</scope>
    <source>
        <strain evidence="2 3">DSM 18760</strain>
    </source>
</reference>
<feature type="transmembrane region" description="Helical" evidence="1">
    <location>
        <begin position="172"/>
        <end position="198"/>
    </location>
</feature>